<accession>A0A0W0FQV7</accession>
<dbReference type="EMBL" id="LATX01001748">
    <property type="protein sequence ID" value="KTB38600.1"/>
    <property type="molecule type" value="Genomic_DNA"/>
</dbReference>
<gene>
    <name evidence="3" type="ORF">WG66_8824</name>
</gene>
<dbReference type="Proteomes" id="UP000054988">
    <property type="component" value="Unassembled WGS sequence"/>
</dbReference>
<feature type="region of interest" description="Disordered" evidence="1">
    <location>
        <begin position="619"/>
        <end position="662"/>
    </location>
</feature>
<feature type="region of interest" description="Disordered" evidence="1">
    <location>
        <begin position="467"/>
        <end position="491"/>
    </location>
</feature>
<organism evidence="3 4">
    <name type="scientific">Moniliophthora roreri</name>
    <name type="common">Frosty pod rot fungus</name>
    <name type="synonym">Monilia roreri</name>
    <dbReference type="NCBI Taxonomy" id="221103"/>
    <lineage>
        <taxon>Eukaryota</taxon>
        <taxon>Fungi</taxon>
        <taxon>Dikarya</taxon>
        <taxon>Basidiomycota</taxon>
        <taxon>Agaricomycotina</taxon>
        <taxon>Agaricomycetes</taxon>
        <taxon>Agaricomycetidae</taxon>
        <taxon>Agaricales</taxon>
        <taxon>Marasmiineae</taxon>
        <taxon>Marasmiaceae</taxon>
        <taxon>Moniliophthora</taxon>
    </lineage>
</organism>
<comment type="caution">
    <text evidence="3">The sequence shown here is derived from an EMBL/GenBank/DDBJ whole genome shotgun (WGS) entry which is preliminary data.</text>
</comment>
<dbReference type="AlphaFoldDB" id="A0A0W0FQV7"/>
<name>A0A0W0FQV7_MONRR</name>
<feature type="domain" description="DUF6699" evidence="2">
    <location>
        <begin position="691"/>
        <end position="846"/>
    </location>
</feature>
<dbReference type="Pfam" id="PF20415">
    <property type="entry name" value="DUF6699"/>
    <property type="match status" value="1"/>
</dbReference>
<evidence type="ECO:0000313" key="4">
    <source>
        <dbReference type="Proteomes" id="UP000054988"/>
    </source>
</evidence>
<proteinExistence type="predicted"/>
<sequence>MLYGGFDFLFNICVAGDHRINQSRGVPNNFTPLVWDGQTFKVPTRFRAGTPICSRRAKQRQLSLEATATVPGSPIGVGGGIEVSFHKDSGAVLMPPNGAFRVDCAPLAAFREYAEQNAYEWYQFINGTLRREAENGSLYLVTGFDKTNAWETALFHSSLSSQSCSLIFTAAGASDGRMRLSQSSVLQTSVTSRCSPSNAKNNQTLFIRGFRISLRQGPSAWILGGVRTTSTQSSSKDIFDAMGRSGSYPGSSPAGSGRGGTSSRTSSRSSGQSPGPDEGDSWTGGSSKDHTSNTSLEEDDFGVPPSQPYHPLNVINDFILQNNPTAEVVVTHDDDWISLLTEKDINMPDDQTLIERFQGTYQVSIVDGYAVLDADWDTRNIDPGSTIHTALEIQPEPISEIQLEPILEIQPELISEIQLEPILEVQPEPFSQVQPNIVPTRQHRRFDTTLSIMASYLQAIFRIGSSRSDRSKTHTRSHSVPTAQQAGRQVAPAYVCTTPTTTVTPTQVQTHPSINPARPSPLRYNTYDVSTVKNDKSHSRSDSSGSCPPRYKSDNKFPYPIYTPAASLSSHSSSNTSSYASSSVSSQFHQRSSHSSFNTSIYAPSSVSSQSCVRLNQSHTWHAGQKSDSPRPHVSSVSSQSPTRPEQTYTWDASQNSDGPRPHVSFINPKRPQTLHMHPLLAASRRARAPISYDVMFAPSSTTIMDRTTRTSVPSHTLQQPATDPPTPGRLVLRSDKFPWSIIVQAGVSSASASQTPKSAAKFRLGVTPALKGSVSNLDLIHALHSTLHTPVTKEEWDALGAGSRAQRKVTKAYESRCHAAGTGWDQGVKRIDWLGGKTRLIGVEVDKTASDTGVAKLVFGKP</sequence>
<feature type="region of interest" description="Disordered" evidence="1">
    <location>
        <begin position="503"/>
        <end position="553"/>
    </location>
</feature>
<feature type="compositionally biased region" description="Polar residues" evidence="1">
    <location>
        <begin position="478"/>
        <end position="487"/>
    </location>
</feature>
<protein>
    <recommendedName>
        <fullName evidence="2">DUF6699 domain-containing protein</fullName>
    </recommendedName>
</protein>
<evidence type="ECO:0000259" key="2">
    <source>
        <dbReference type="Pfam" id="PF20415"/>
    </source>
</evidence>
<feature type="compositionally biased region" description="Polar residues" evidence="1">
    <location>
        <begin position="635"/>
        <end position="658"/>
    </location>
</feature>
<evidence type="ECO:0000256" key="1">
    <source>
        <dbReference type="SAM" id="MobiDB-lite"/>
    </source>
</evidence>
<evidence type="ECO:0000313" key="3">
    <source>
        <dbReference type="EMBL" id="KTB38600.1"/>
    </source>
</evidence>
<reference evidence="3 4" key="1">
    <citation type="submission" date="2015-12" db="EMBL/GenBank/DDBJ databases">
        <title>Draft genome sequence of Moniliophthora roreri, the causal agent of frosty pod rot of cacao.</title>
        <authorList>
            <person name="Aime M.C."/>
            <person name="Diaz-Valderrama J.R."/>
            <person name="Kijpornyongpan T."/>
            <person name="Phillips-Mora W."/>
        </authorList>
    </citation>
    <scope>NUCLEOTIDE SEQUENCE [LARGE SCALE GENOMIC DNA]</scope>
    <source>
        <strain evidence="3 4">MCA 2952</strain>
    </source>
</reference>
<feature type="region of interest" description="Disordered" evidence="1">
    <location>
        <begin position="233"/>
        <end position="308"/>
    </location>
</feature>
<dbReference type="InterPro" id="IPR046522">
    <property type="entry name" value="DUF6699"/>
</dbReference>
<feature type="compositionally biased region" description="Low complexity" evidence="1">
    <location>
        <begin position="243"/>
        <end position="276"/>
    </location>
</feature>